<dbReference type="Pfam" id="PF21274">
    <property type="entry name" value="Rng_hyd_C"/>
    <property type="match status" value="1"/>
</dbReference>
<reference evidence="6 7" key="1">
    <citation type="journal article" date="2024" name="Chem. Sci.">
        <title>Discovery of megapolipeptins by genome mining of a Burkholderiales bacteria collection.</title>
        <authorList>
            <person name="Paulo B.S."/>
            <person name="Recchia M.J.J."/>
            <person name="Lee S."/>
            <person name="Fergusson C.H."/>
            <person name="Romanowski S.B."/>
            <person name="Hernandez A."/>
            <person name="Krull N."/>
            <person name="Liu D.Y."/>
            <person name="Cavanagh H."/>
            <person name="Bos A."/>
            <person name="Gray C.A."/>
            <person name="Murphy B.T."/>
            <person name="Linington R.G."/>
            <person name="Eustaquio A.S."/>
        </authorList>
    </citation>
    <scope>NUCLEOTIDE SEQUENCE [LARGE SCALE GENOMIC DNA]</scope>
    <source>
        <strain evidence="6 7">RL21-008-BIB-B</strain>
    </source>
</reference>
<dbReference type="PANTHER" id="PTHR43004">
    <property type="entry name" value="TRK SYSTEM POTASSIUM UPTAKE PROTEIN"/>
    <property type="match status" value="1"/>
</dbReference>
<dbReference type="PANTHER" id="PTHR43004:SF19">
    <property type="entry name" value="BINDING MONOOXYGENASE, PUTATIVE (JCVI)-RELATED"/>
    <property type="match status" value="1"/>
</dbReference>
<keyword evidence="6" id="KW-0503">Monooxygenase</keyword>
<dbReference type="RefSeq" id="WP_408165086.1">
    <property type="nucleotide sequence ID" value="NZ_JAQQFR010000001.1"/>
</dbReference>
<dbReference type="InterPro" id="IPR002938">
    <property type="entry name" value="FAD-bd"/>
</dbReference>
<feature type="region of interest" description="Disordered" evidence="4">
    <location>
        <begin position="550"/>
        <end position="578"/>
    </location>
</feature>
<evidence type="ECO:0000256" key="2">
    <source>
        <dbReference type="ARBA" id="ARBA00022630"/>
    </source>
</evidence>
<proteinExistence type="predicted"/>
<comment type="cofactor">
    <cofactor evidence="1">
        <name>FAD</name>
        <dbReference type="ChEBI" id="CHEBI:57692"/>
    </cofactor>
</comment>
<keyword evidence="6" id="KW-0560">Oxidoreductase</keyword>
<evidence type="ECO:0000313" key="6">
    <source>
        <dbReference type="EMBL" id="MFL9877082.1"/>
    </source>
</evidence>
<evidence type="ECO:0000259" key="5">
    <source>
        <dbReference type="Pfam" id="PF01494"/>
    </source>
</evidence>
<sequence length="578" mass="62494">MFDCDVLIVGGGPVGLFLAAELGQRGISVQVFDAKPGTARHPAANANSARTMEHFRRIGIADEVRAAGLPGDYSPDIAYFTSIGQYELARLSQPSSADAVEWAKQHDFTWPTAEPPHRCSQLYVEPILLKAALQHRCCNVHFSAVVESFEQDEQGVTAIVNLEQTANRDARQRKVRARYLIGCDGPRSSVRKALGIRYSGVAGEKRGFMGGQMEAVYFHAPGLYNASRKRPAWQYWTFSPTQRALLIAVDGRGDFIMNVQPQDDQPLDPDLVRKRIATAIGADIPFEIKSTSSWTAGFALVAERFSLGRVFLAGDSAHLFTPTGGLGYNTGIDDAANLAWKLAALVNGTGGAALAESYHAERHPAALRNTAFAREFADSIGHVQLPAAAFVDGPQGDAAREAAGRYLVFHAYREFMIPGVHLGTRYEQSPLLVAEAGSPGLDAANLYLPCARPGHRAPHAWLRDGRSLYALFGMGFTLLTLNADNATQIDPAKLAAYLPGLTCVTVAERAVRELYQADFVLVRPDQHVAWRGNVLDAGFAAVAAHALGHERESAPGHLTEPERLATSTPRNQYAGAGV</sequence>
<dbReference type="Gene3D" id="3.40.30.120">
    <property type="match status" value="1"/>
</dbReference>
<protein>
    <submittedName>
        <fullName evidence="6">FAD-dependent monooxygenase</fullName>
    </submittedName>
</protein>
<dbReference type="PRINTS" id="PR00420">
    <property type="entry name" value="RNGMNOXGNASE"/>
</dbReference>
<dbReference type="GO" id="GO:0004497">
    <property type="term" value="F:monooxygenase activity"/>
    <property type="evidence" value="ECO:0007669"/>
    <property type="project" value="UniProtKB-KW"/>
</dbReference>
<dbReference type="InterPro" id="IPR036188">
    <property type="entry name" value="FAD/NAD-bd_sf"/>
</dbReference>
<dbReference type="SUPFAM" id="SSF51905">
    <property type="entry name" value="FAD/NAD(P)-binding domain"/>
    <property type="match status" value="1"/>
</dbReference>
<evidence type="ECO:0000256" key="3">
    <source>
        <dbReference type="ARBA" id="ARBA00022827"/>
    </source>
</evidence>
<dbReference type="Proteomes" id="UP001629214">
    <property type="component" value="Unassembled WGS sequence"/>
</dbReference>
<gene>
    <name evidence="6" type="ORF">PQR63_01715</name>
</gene>
<accession>A0ABW8Z2A7</accession>
<dbReference type="Gene3D" id="3.50.50.60">
    <property type="entry name" value="FAD/NAD(P)-binding domain"/>
    <property type="match status" value="1"/>
</dbReference>
<keyword evidence="3" id="KW-0274">FAD</keyword>
<feature type="domain" description="FAD-binding" evidence="5">
    <location>
        <begin position="3"/>
        <end position="372"/>
    </location>
</feature>
<organism evidence="6 7">
    <name type="scientific">Herbaspirillum rhizosphaerae</name>
    <dbReference type="NCBI Taxonomy" id="346179"/>
    <lineage>
        <taxon>Bacteria</taxon>
        <taxon>Pseudomonadati</taxon>
        <taxon>Pseudomonadota</taxon>
        <taxon>Betaproteobacteria</taxon>
        <taxon>Burkholderiales</taxon>
        <taxon>Oxalobacteraceae</taxon>
        <taxon>Herbaspirillum</taxon>
    </lineage>
</organism>
<dbReference type="InterPro" id="IPR050641">
    <property type="entry name" value="RIFMO-like"/>
</dbReference>
<evidence type="ECO:0000256" key="4">
    <source>
        <dbReference type="SAM" id="MobiDB-lite"/>
    </source>
</evidence>
<comment type="caution">
    <text evidence="6">The sequence shown here is derived from an EMBL/GenBank/DDBJ whole genome shotgun (WGS) entry which is preliminary data.</text>
</comment>
<keyword evidence="2" id="KW-0285">Flavoprotein</keyword>
<dbReference type="Pfam" id="PF01494">
    <property type="entry name" value="FAD_binding_3"/>
    <property type="match status" value="1"/>
</dbReference>
<dbReference type="EMBL" id="JAQQFR010000001">
    <property type="protein sequence ID" value="MFL9877082.1"/>
    <property type="molecule type" value="Genomic_DNA"/>
</dbReference>
<keyword evidence="7" id="KW-1185">Reference proteome</keyword>
<dbReference type="NCBIfam" id="NF004780">
    <property type="entry name" value="PRK06126.1"/>
    <property type="match status" value="1"/>
</dbReference>
<name>A0ABW8Z2A7_9BURK</name>
<evidence type="ECO:0000256" key="1">
    <source>
        <dbReference type="ARBA" id="ARBA00001974"/>
    </source>
</evidence>
<feature type="compositionally biased region" description="Basic and acidic residues" evidence="4">
    <location>
        <begin position="550"/>
        <end position="563"/>
    </location>
</feature>
<evidence type="ECO:0000313" key="7">
    <source>
        <dbReference type="Proteomes" id="UP001629214"/>
    </source>
</evidence>
<dbReference type="Gene3D" id="3.30.9.10">
    <property type="entry name" value="D-Amino Acid Oxidase, subunit A, domain 2"/>
    <property type="match status" value="1"/>
</dbReference>